<name>A0AAD8TEF8_LOLMU</name>
<keyword evidence="3" id="KW-1185">Reference proteome</keyword>
<evidence type="ECO:0000313" key="2">
    <source>
        <dbReference type="EMBL" id="KAK1680324.1"/>
    </source>
</evidence>
<gene>
    <name evidence="2" type="ORF">QYE76_041172</name>
</gene>
<dbReference type="Pfam" id="PF13365">
    <property type="entry name" value="Trypsin_2"/>
    <property type="match status" value="2"/>
</dbReference>
<dbReference type="SUPFAM" id="SSF50494">
    <property type="entry name" value="Trypsin-like serine proteases"/>
    <property type="match status" value="3"/>
</dbReference>
<feature type="region of interest" description="Disordered" evidence="1">
    <location>
        <begin position="242"/>
        <end position="270"/>
    </location>
</feature>
<dbReference type="AlphaFoldDB" id="A0AAD8TEF8"/>
<dbReference type="Proteomes" id="UP001231189">
    <property type="component" value="Unassembled WGS sequence"/>
</dbReference>
<feature type="compositionally biased region" description="Polar residues" evidence="1">
    <location>
        <begin position="244"/>
        <end position="262"/>
    </location>
</feature>
<proteinExistence type="predicted"/>
<organism evidence="2 3">
    <name type="scientific">Lolium multiflorum</name>
    <name type="common">Italian ryegrass</name>
    <name type="synonym">Lolium perenne subsp. multiflorum</name>
    <dbReference type="NCBI Taxonomy" id="4521"/>
    <lineage>
        <taxon>Eukaryota</taxon>
        <taxon>Viridiplantae</taxon>
        <taxon>Streptophyta</taxon>
        <taxon>Embryophyta</taxon>
        <taxon>Tracheophyta</taxon>
        <taxon>Spermatophyta</taxon>
        <taxon>Magnoliopsida</taxon>
        <taxon>Liliopsida</taxon>
        <taxon>Poales</taxon>
        <taxon>Poaceae</taxon>
        <taxon>BOP clade</taxon>
        <taxon>Pooideae</taxon>
        <taxon>Poodae</taxon>
        <taxon>Poeae</taxon>
        <taxon>Poeae Chloroplast Group 2 (Poeae type)</taxon>
        <taxon>Loliodinae</taxon>
        <taxon>Loliinae</taxon>
        <taxon>Lolium</taxon>
    </lineage>
</organism>
<evidence type="ECO:0000313" key="3">
    <source>
        <dbReference type="Proteomes" id="UP001231189"/>
    </source>
</evidence>
<accession>A0AAD8TEF8</accession>
<feature type="region of interest" description="Disordered" evidence="1">
    <location>
        <begin position="1"/>
        <end position="31"/>
    </location>
</feature>
<reference evidence="2" key="1">
    <citation type="submission" date="2023-07" db="EMBL/GenBank/DDBJ databases">
        <title>A chromosome-level genome assembly of Lolium multiflorum.</title>
        <authorList>
            <person name="Chen Y."/>
            <person name="Copetti D."/>
            <person name="Kolliker R."/>
            <person name="Studer B."/>
        </authorList>
    </citation>
    <scope>NUCLEOTIDE SEQUENCE</scope>
    <source>
        <strain evidence="2">02402/16</strain>
        <tissue evidence="2">Leaf</tissue>
    </source>
</reference>
<dbReference type="PANTHER" id="PTHR18868:SF41">
    <property type="match status" value="1"/>
</dbReference>
<dbReference type="PANTHER" id="PTHR18868">
    <property type="entry name" value="OS07G0665300 PROTEIN-RELATED"/>
    <property type="match status" value="1"/>
</dbReference>
<dbReference type="Gene3D" id="2.40.10.120">
    <property type="match status" value="3"/>
</dbReference>
<dbReference type="InterPro" id="IPR009003">
    <property type="entry name" value="Peptidase_S1_PA"/>
</dbReference>
<dbReference type="EMBL" id="JAUUTY010000002">
    <property type="protein sequence ID" value="KAK1680324.1"/>
    <property type="molecule type" value="Genomic_DNA"/>
</dbReference>
<protein>
    <submittedName>
        <fullName evidence="2">Uncharacterized protein</fullName>
    </submittedName>
</protein>
<sequence>MQNVKKAGLTRSSNQGQQTCKGGRQARMSSSDLGEDGWCELSQELASKLSPNIVSLASFHDGAMYSQCTGIVIRNKQSGASFLTSSDLLTMNGRFKHSLEIKVRLPNCRLLDGVVQHYRLPYNMLVITTEYFPDLRKACLSDSVQVESLSELLAVRRCYNSSKLMARSGVLMEGSHGVESEGFKFSTCQITATGSGGPLVDLDGNVIGLNWYNDREITTFVPTNQILECLVACGFRSSMRKKSTPSNFCSEGSYCRDSSSRGSENEKQEPGGVWCELDQELASKLSPSVISLASFDGETLHSECTGIVTDSKLSSPTFLTSRSLFRSVYGEHILTMTIKVRLPNDKVVDGSLQDYMGSYNLVLVTTDPLPALPDLHLACLSKSMQVESAAKVLAIRRCFKSGKLMTTTGVLIDSPSGVVSNELKLSTCKISEAASGGPLVDFDGNIVGMNYYDTETTSYVPSNFISECVGPAVFWSGSKDDGCSTSKRKISGIETSATPYNWWEEVTDHVEASPILEPTEVTDYVEASPILEPTDLTDNDLKHTLDPWPSNVFTRKVNMMLSYSGYPLPSFADGSMYLKADFEEKFDKKGCSKSINRVASKMSRYVVALASFDDEDKRYFACTGMLIKCKDSRTRVLTSLSLVRTSGGENKIRKLRIEVCLPSKQCVPGTLQYYDPHYNVAVVSFFSGVSIRGVNVLVARRHRVTELSETPQTKVVALGRGFRSGEFMVTNGVVTGERSRFDCQELQMSTCKITKAGIGGPLIDFDGNFVGLNFYDVEETPYLPRNVILKVLTRLSAERTVATNVTKKSHLNMDVRKKFHLNMDVRKNSHLNRWPVPDPYWVYPSRHRQASHLSDGHLSDGYE</sequence>
<feature type="compositionally biased region" description="Polar residues" evidence="1">
    <location>
        <begin position="10"/>
        <end position="20"/>
    </location>
</feature>
<evidence type="ECO:0000256" key="1">
    <source>
        <dbReference type="SAM" id="MobiDB-lite"/>
    </source>
</evidence>
<comment type="caution">
    <text evidence="2">The sequence shown here is derived from an EMBL/GenBank/DDBJ whole genome shotgun (WGS) entry which is preliminary data.</text>
</comment>